<evidence type="ECO:0000313" key="7">
    <source>
        <dbReference type="Proteomes" id="UP000234483"/>
    </source>
</evidence>
<evidence type="ECO:0000259" key="4">
    <source>
        <dbReference type="Pfam" id="PF07992"/>
    </source>
</evidence>
<proteinExistence type="predicted"/>
<dbReference type="PRINTS" id="PR00368">
    <property type="entry name" value="FADPNR"/>
</dbReference>
<feature type="domain" description="FAD/NAD(P)-binding" evidence="4">
    <location>
        <begin position="14"/>
        <end position="291"/>
    </location>
</feature>
<dbReference type="Proteomes" id="UP000234483">
    <property type="component" value="Unassembled WGS sequence"/>
</dbReference>
<keyword evidence="3" id="KW-0560">Oxidoreductase</keyword>
<dbReference type="EMBL" id="PJRQ01000057">
    <property type="protein sequence ID" value="PLR05807.1"/>
    <property type="molecule type" value="Genomic_DNA"/>
</dbReference>
<dbReference type="EMBL" id="CP026100">
    <property type="protein sequence ID" value="AYV47693.1"/>
    <property type="molecule type" value="Genomic_DNA"/>
</dbReference>
<keyword evidence="8" id="KW-1185">Reference proteome</keyword>
<dbReference type="Pfam" id="PF07992">
    <property type="entry name" value="Pyr_redox_2"/>
    <property type="match status" value="1"/>
</dbReference>
<dbReference type="InterPro" id="IPR023753">
    <property type="entry name" value="FAD/NAD-binding_dom"/>
</dbReference>
<evidence type="ECO:0000313" key="8">
    <source>
        <dbReference type="Proteomes" id="UP000281192"/>
    </source>
</evidence>
<reference evidence="5 8" key="2">
    <citation type="submission" date="2018-01" db="EMBL/GenBank/DDBJ databases">
        <title>Complete genome sequence of Caulobacter flavus RHGG3.</title>
        <authorList>
            <person name="Yang E."/>
        </authorList>
    </citation>
    <scope>NUCLEOTIDE SEQUENCE [LARGE SCALE GENOMIC DNA]</scope>
    <source>
        <strain evidence="5 8">RHGG3</strain>
    </source>
</reference>
<dbReference type="OrthoDB" id="9786503at2"/>
<dbReference type="Proteomes" id="UP000281192">
    <property type="component" value="Chromosome"/>
</dbReference>
<keyword evidence="2" id="KW-0285">Flavoprotein</keyword>
<evidence type="ECO:0000256" key="3">
    <source>
        <dbReference type="ARBA" id="ARBA00023002"/>
    </source>
</evidence>
<dbReference type="PRINTS" id="PR00469">
    <property type="entry name" value="PNDRDTASEII"/>
</dbReference>
<reference evidence="6 7" key="1">
    <citation type="submission" date="2017-12" db="EMBL/GenBank/DDBJ databases">
        <title>The genome sequence of Caulobacter flavus CGMCC1 15093.</title>
        <authorList>
            <person name="Gao J."/>
            <person name="Mao X."/>
            <person name="Sun J."/>
        </authorList>
    </citation>
    <scope>NUCLEOTIDE SEQUENCE [LARGE SCALE GENOMIC DNA]</scope>
    <source>
        <strain evidence="6 7">CGMCC1 15093</strain>
    </source>
</reference>
<dbReference type="InterPro" id="IPR036188">
    <property type="entry name" value="FAD/NAD-bd_sf"/>
</dbReference>
<evidence type="ECO:0000256" key="1">
    <source>
        <dbReference type="ARBA" id="ARBA00018719"/>
    </source>
</evidence>
<dbReference type="SUPFAM" id="SSF51905">
    <property type="entry name" value="FAD/NAD(P)-binding domain"/>
    <property type="match status" value="1"/>
</dbReference>
<dbReference type="InterPro" id="IPR050097">
    <property type="entry name" value="Ferredoxin-NADP_redctase_2"/>
</dbReference>
<sequence>MENATSPWRQAVPYDAVVVGAGPAGLTAATYLGRFRRRVLVLDGGEPRANWIPESHNTPGFPEGVGGPALLARLRLQAERHGAEIIGARADRLVRIKDHFEIALEQPAAPVRARFVLLATGVIDRKPPIEGVDEAIRRALVRICPICDAYEAIDKRIAVLGDGPLGAREALFLKTYSTRVTLLHLGRLGEQVDTERLAANGVEVLPTMARDITLGDTVRTVCGGRTHEFDCLYLALGCEMQSRLAVSWGAAHDGDGNLIVDRHQQTSIDGLYAAGDVVRGLNQIAVAASEAAIATADIHRRLRGA</sequence>
<dbReference type="GO" id="GO:0016491">
    <property type="term" value="F:oxidoreductase activity"/>
    <property type="evidence" value="ECO:0007669"/>
    <property type="project" value="UniProtKB-KW"/>
</dbReference>
<evidence type="ECO:0000313" key="5">
    <source>
        <dbReference type="EMBL" id="AYV47693.1"/>
    </source>
</evidence>
<dbReference type="AlphaFoldDB" id="A0A2N5CKD0"/>
<accession>A0A2N5CKD0</accession>
<protein>
    <recommendedName>
        <fullName evidence="1">Thioredoxin reductase</fullName>
    </recommendedName>
</protein>
<dbReference type="Gene3D" id="3.50.50.60">
    <property type="entry name" value="FAD/NAD(P)-binding domain"/>
    <property type="match status" value="2"/>
</dbReference>
<name>A0A2N5CKD0_9CAUL</name>
<dbReference type="KEGG" id="cfh:C1707_16290"/>
<evidence type="ECO:0000256" key="2">
    <source>
        <dbReference type="ARBA" id="ARBA00022630"/>
    </source>
</evidence>
<gene>
    <name evidence="5" type="ORF">C1707_16290</name>
    <name evidence="6" type="ORF">CFHF_26690</name>
</gene>
<evidence type="ECO:0000313" key="6">
    <source>
        <dbReference type="EMBL" id="PLR05807.1"/>
    </source>
</evidence>
<dbReference type="PANTHER" id="PTHR48105">
    <property type="entry name" value="THIOREDOXIN REDUCTASE 1-RELATED-RELATED"/>
    <property type="match status" value="1"/>
</dbReference>
<organism evidence="6 7">
    <name type="scientific">Caulobacter flavus</name>
    <dbReference type="NCBI Taxonomy" id="1679497"/>
    <lineage>
        <taxon>Bacteria</taxon>
        <taxon>Pseudomonadati</taxon>
        <taxon>Pseudomonadota</taxon>
        <taxon>Alphaproteobacteria</taxon>
        <taxon>Caulobacterales</taxon>
        <taxon>Caulobacteraceae</taxon>
        <taxon>Caulobacter</taxon>
    </lineage>
</organism>